<reference evidence="3" key="1">
    <citation type="journal article" date="2010" name="Nat. Biotechnol.">
        <title>Draft genome sequence of the oilseed species Ricinus communis.</title>
        <authorList>
            <person name="Chan A.P."/>
            <person name="Crabtree J."/>
            <person name="Zhao Q."/>
            <person name="Lorenzi H."/>
            <person name="Orvis J."/>
            <person name="Puiu D."/>
            <person name="Melake-Berhan A."/>
            <person name="Jones K.M."/>
            <person name="Redman J."/>
            <person name="Chen G."/>
            <person name="Cahoon E.B."/>
            <person name="Gedil M."/>
            <person name="Stanke M."/>
            <person name="Haas B.J."/>
            <person name="Wortman J.R."/>
            <person name="Fraser-Liggett C.M."/>
            <person name="Ravel J."/>
            <person name="Rabinowicz P.D."/>
        </authorList>
    </citation>
    <scope>NUCLEOTIDE SEQUENCE [LARGE SCALE GENOMIC DNA]</scope>
    <source>
        <strain evidence="3">cv. Hale</strain>
    </source>
</reference>
<dbReference type="InParanoid" id="B9TH99"/>
<keyword evidence="3" id="KW-1185">Reference proteome</keyword>
<feature type="compositionally biased region" description="Low complexity" evidence="1">
    <location>
        <begin position="120"/>
        <end position="148"/>
    </location>
</feature>
<feature type="region of interest" description="Disordered" evidence="1">
    <location>
        <begin position="120"/>
        <end position="165"/>
    </location>
</feature>
<feature type="region of interest" description="Disordered" evidence="1">
    <location>
        <begin position="1"/>
        <end position="51"/>
    </location>
</feature>
<gene>
    <name evidence="2" type="ORF">RCOM_1807890</name>
</gene>
<protein>
    <submittedName>
        <fullName evidence="2">Uncharacterized protein</fullName>
    </submittedName>
</protein>
<organism evidence="2 3">
    <name type="scientific">Ricinus communis</name>
    <name type="common">Castor bean</name>
    <dbReference type="NCBI Taxonomy" id="3988"/>
    <lineage>
        <taxon>Eukaryota</taxon>
        <taxon>Viridiplantae</taxon>
        <taxon>Streptophyta</taxon>
        <taxon>Embryophyta</taxon>
        <taxon>Tracheophyta</taxon>
        <taxon>Spermatophyta</taxon>
        <taxon>Magnoliopsida</taxon>
        <taxon>eudicotyledons</taxon>
        <taxon>Gunneridae</taxon>
        <taxon>Pentapetalae</taxon>
        <taxon>rosids</taxon>
        <taxon>fabids</taxon>
        <taxon>Malpighiales</taxon>
        <taxon>Euphorbiaceae</taxon>
        <taxon>Acalyphoideae</taxon>
        <taxon>Acalypheae</taxon>
        <taxon>Ricinus</taxon>
    </lineage>
</organism>
<feature type="compositionally biased region" description="Basic residues" evidence="1">
    <location>
        <begin position="8"/>
        <end position="27"/>
    </location>
</feature>
<evidence type="ECO:0000256" key="1">
    <source>
        <dbReference type="SAM" id="MobiDB-lite"/>
    </source>
</evidence>
<feature type="compositionally biased region" description="Polar residues" evidence="1">
    <location>
        <begin position="197"/>
        <end position="207"/>
    </location>
</feature>
<feature type="compositionally biased region" description="Low complexity" evidence="1">
    <location>
        <begin position="42"/>
        <end position="51"/>
    </location>
</feature>
<dbReference type="EMBL" id="EQ981343">
    <property type="protein sequence ID" value="EEF24764.1"/>
    <property type="molecule type" value="Genomic_DNA"/>
</dbReference>
<dbReference type="Proteomes" id="UP000008311">
    <property type="component" value="Unassembled WGS sequence"/>
</dbReference>
<evidence type="ECO:0000313" key="2">
    <source>
        <dbReference type="EMBL" id="EEF24764.1"/>
    </source>
</evidence>
<proteinExistence type="predicted"/>
<evidence type="ECO:0000313" key="3">
    <source>
        <dbReference type="Proteomes" id="UP000008311"/>
    </source>
</evidence>
<accession>B9TH99</accession>
<feature type="region of interest" description="Disordered" evidence="1">
    <location>
        <begin position="187"/>
        <end position="220"/>
    </location>
</feature>
<name>B9TH99_RICCO</name>
<sequence length="220" mass="22768">MGADQGHGHQRAGGHKAQPGHRAHRAAPARDNGHKGQRQQRRAQAAQLRAAAGRQLARAGQLFVVAVHGKGQGRHACKGQGQCGQGRVQRAHACTSEGPATAACPLAVLALAAAPAPRRASQRQARAAASPVARQNSSTPALSQSPSSMWADNGSPTVIQLSSGSSRHSMASRPICWRQAVAGAQASACTSARPHSPKNTASSQSSRCARPTGTRRLAHR</sequence>
<dbReference type="AlphaFoldDB" id="B9TH99"/>